<reference evidence="2 3" key="1">
    <citation type="submission" date="2018-06" db="EMBL/GenBank/DDBJ databases">
        <authorList>
            <consortium name="Pathogen Informatics"/>
            <person name="Doyle S."/>
        </authorList>
    </citation>
    <scope>NUCLEOTIDE SEQUENCE [LARGE SCALE GENOMIC DNA]</scope>
    <source>
        <strain evidence="2 3">NCTC11126</strain>
    </source>
</reference>
<feature type="transmembrane region" description="Helical" evidence="1">
    <location>
        <begin position="21"/>
        <end position="45"/>
    </location>
</feature>
<gene>
    <name evidence="2" type="ORF">NCTC11126_05123</name>
</gene>
<keyword evidence="1" id="KW-0812">Transmembrane</keyword>
<dbReference type="EMBL" id="UARS01000011">
    <property type="protein sequence ID" value="SPW56318.1"/>
    <property type="molecule type" value="Genomic_DNA"/>
</dbReference>
<sequence>MLGFQPEILLHHGRMGVEIFYCTHGVMSGSLILKWGVMVFIFVVIT</sequence>
<name>A0A2X1K965_ECOLX</name>
<protein>
    <submittedName>
        <fullName evidence="2">Uncharacterized protein</fullName>
    </submittedName>
</protein>
<keyword evidence="1" id="KW-0472">Membrane</keyword>
<proteinExistence type="predicted"/>
<dbReference type="AlphaFoldDB" id="A0A2X1K965"/>
<organism evidence="2 3">
    <name type="scientific">Escherichia coli</name>
    <dbReference type="NCBI Taxonomy" id="562"/>
    <lineage>
        <taxon>Bacteria</taxon>
        <taxon>Pseudomonadati</taxon>
        <taxon>Pseudomonadota</taxon>
        <taxon>Gammaproteobacteria</taxon>
        <taxon>Enterobacterales</taxon>
        <taxon>Enterobacteriaceae</taxon>
        <taxon>Escherichia</taxon>
    </lineage>
</organism>
<evidence type="ECO:0000256" key="1">
    <source>
        <dbReference type="SAM" id="Phobius"/>
    </source>
</evidence>
<keyword evidence="1" id="KW-1133">Transmembrane helix</keyword>
<evidence type="ECO:0000313" key="2">
    <source>
        <dbReference type="EMBL" id="SPW56318.1"/>
    </source>
</evidence>
<dbReference type="Proteomes" id="UP000250561">
    <property type="component" value="Unassembled WGS sequence"/>
</dbReference>
<evidence type="ECO:0000313" key="3">
    <source>
        <dbReference type="Proteomes" id="UP000250561"/>
    </source>
</evidence>
<accession>A0A2X1K965</accession>